<reference evidence="3" key="1">
    <citation type="submission" date="2016-10" db="EMBL/GenBank/DDBJ databases">
        <authorList>
            <person name="Varghese N."/>
            <person name="Submissions S."/>
        </authorList>
    </citation>
    <scope>NUCLEOTIDE SEQUENCE [LARGE SCALE GENOMIC DNA]</scope>
    <source>
        <strain evidence="3">DSM 8987</strain>
    </source>
</reference>
<gene>
    <name evidence="2" type="ORF">SAMN05661003_101370</name>
</gene>
<dbReference type="Proteomes" id="UP000243205">
    <property type="component" value="Unassembled WGS sequence"/>
</dbReference>
<protein>
    <submittedName>
        <fullName evidence="2">Uncharacterized protein</fullName>
    </submittedName>
</protein>
<accession>A0A1G6XU23</accession>
<proteinExistence type="predicted"/>
<feature type="transmembrane region" description="Helical" evidence="1">
    <location>
        <begin position="20"/>
        <end position="41"/>
    </location>
</feature>
<evidence type="ECO:0000313" key="3">
    <source>
        <dbReference type="Proteomes" id="UP000243205"/>
    </source>
</evidence>
<dbReference type="RefSeq" id="WP_092075652.1">
    <property type="nucleotide sequence ID" value="NZ_CALFZY010000006.1"/>
</dbReference>
<keyword evidence="1" id="KW-0812">Transmembrane</keyword>
<keyword evidence="3" id="KW-1185">Reference proteome</keyword>
<sequence length="104" mass="11651">METLLEWLKPLETSVILDYIVALDLVHNPWFIAGALVFVVVSLYLRWHLLLSCTLSLAGLVTLVYFVHEQGTSLDRSSDGLFLFVGGGAAIVFFLIYMVFLRGD</sequence>
<dbReference type="EMBL" id="FNAQ01000001">
    <property type="protein sequence ID" value="SDD80915.1"/>
    <property type="molecule type" value="Genomic_DNA"/>
</dbReference>
<dbReference type="AlphaFoldDB" id="A0A1G6XU23"/>
<feature type="transmembrane region" description="Helical" evidence="1">
    <location>
        <begin position="80"/>
        <end position="101"/>
    </location>
</feature>
<keyword evidence="1" id="KW-0472">Membrane</keyword>
<evidence type="ECO:0000313" key="2">
    <source>
        <dbReference type="EMBL" id="SDD80915.1"/>
    </source>
</evidence>
<organism evidence="2 3">
    <name type="scientific">Desulfuromonas thiophila</name>
    <dbReference type="NCBI Taxonomy" id="57664"/>
    <lineage>
        <taxon>Bacteria</taxon>
        <taxon>Pseudomonadati</taxon>
        <taxon>Thermodesulfobacteriota</taxon>
        <taxon>Desulfuromonadia</taxon>
        <taxon>Desulfuromonadales</taxon>
        <taxon>Desulfuromonadaceae</taxon>
        <taxon>Desulfuromonas</taxon>
    </lineage>
</organism>
<name>A0A1G6XU23_9BACT</name>
<keyword evidence="1" id="KW-1133">Transmembrane helix</keyword>
<dbReference type="OrthoDB" id="9863121at2"/>
<feature type="transmembrane region" description="Helical" evidence="1">
    <location>
        <begin position="48"/>
        <end position="68"/>
    </location>
</feature>
<evidence type="ECO:0000256" key="1">
    <source>
        <dbReference type="SAM" id="Phobius"/>
    </source>
</evidence>